<sequence>VAHNLTIDVHLLNMVANFIAKEITMSDRPITSNVTPIKALGQYYHPGHLKCYHCYEPLDERTGYKEHQGHVYCRADYKSLHLPSCRACGRPVEREAVSAMDGKLDGKWHLDCFGCHTCHRPFPDNTFYVFENLPYCKRHYHQLNNSLCRTCDDPIEGPCAQTIEGWRFHPACFRCNVCRCAITDVYYMFERRIYCETHIRQLQRQRNIRAEKRRTQFGRI</sequence>
<evidence type="ECO:0000256" key="3">
    <source>
        <dbReference type="ARBA" id="ARBA00023038"/>
    </source>
</evidence>
<proteinExistence type="predicted"/>
<dbReference type="Gene3D" id="2.10.110.10">
    <property type="entry name" value="Cysteine Rich Protein"/>
    <property type="match status" value="3"/>
</dbReference>
<keyword evidence="7" id="KW-1185">Reference proteome</keyword>
<dbReference type="PROSITE" id="PS50023">
    <property type="entry name" value="LIM_DOMAIN_2"/>
    <property type="match status" value="2"/>
</dbReference>
<gene>
    <name evidence="6" type="ORF">BCR43DRAFT_434851</name>
</gene>
<evidence type="ECO:0000259" key="5">
    <source>
        <dbReference type="PROSITE" id="PS50023"/>
    </source>
</evidence>
<evidence type="ECO:0000256" key="4">
    <source>
        <dbReference type="PROSITE-ProRule" id="PRU00125"/>
    </source>
</evidence>
<protein>
    <recommendedName>
        <fullName evidence="5">LIM zinc-binding domain-containing protein</fullName>
    </recommendedName>
</protein>
<keyword evidence="2 4" id="KW-0862">Zinc</keyword>
<reference evidence="6 7" key="1">
    <citation type="submission" date="2016-07" db="EMBL/GenBank/DDBJ databases">
        <title>Pervasive Adenine N6-methylation of Active Genes in Fungi.</title>
        <authorList>
            <consortium name="DOE Joint Genome Institute"/>
            <person name="Mondo S.J."/>
            <person name="Dannebaum R.O."/>
            <person name="Kuo R.C."/>
            <person name="Labutti K."/>
            <person name="Haridas S."/>
            <person name="Kuo A."/>
            <person name="Salamov A."/>
            <person name="Ahrendt S.R."/>
            <person name="Lipzen A."/>
            <person name="Sullivan W."/>
            <person name="Andreopoulos W.B."/>
            <person name="Clum A."/>
            <person name="Lindquist E."/>
            <person name="Daum C."/>
            <person name="Ramamoorthy G.K."/>
            <person name="Gryganskyi A."/>
            <person name="Culley D."/>
            <person name="Magnuson J.K."/>
            <person name="James T.Y."/>
            <person name="O'Malley M.A."/>
            <person name="Stajich J.E."/>
            <person name="Spatafora J.W."/>
            <person name="Visel A."/>
            <person name="Grigoriev I.V."/>
        </authorList>
    </citation>
    <scope>NUCLEOTIDE SEQUENCE [LARGE SCALE GENOMIC DNA]</scope>
    <source>
        <strain evidence="6 7">NRRL 2496</strain>
    </source>
</reference>
<dbReference type="AlphaFoldDB" id="A0A1X2HNM3"/>
<keyword evidence="3 4" id="KW-0440">LIM domain</keyword>
<accession>A0A1X2HNM3</accession>
<evidence type="ECO:0000313" key="7">
    <source>
        <dbReference type="Proteomes" id="UP000242180"/>
    </source>
</evidence>
<dbReference type="InterPro" id="IPR001781">
    <property type="entry name" value="Znf_LIM"/>
</dbReference>
<dbReference type="GO" id="GO:0046872">
    <property type="term" value="F:metal ion binding"/>
    <property type="evidence" value="ECO:0007669"/>
    <property type="project" value="UniProtKB-KW"/>
</dbReference>
<dbReference type="SUPFAM" id="SSF57716">
    <property type="entry name" value="Glucocorticoid receptor-like (DNA-binding domain)"/>
    <property type="match status" value="2"/>
</dbReference>
<dbReference type="InParanoid" id="A0A1X2HNM3"/>
<dbReference type="SMART" id="SM00132">
    <property type="entry name" value="LIM"/>
    <property type="match status" value="3"/>
</dbReference>
<keyword evidence="1 4" id="KW-0479">Metal-binding</keyword>
<organism evidence="6 7">
    <name type="scientific">Syncephalastrum racemosum</name>
    <name type="common">Filamentous fungus</name>
    <dbReference type="NCBI Taxonomy" id="13706"/>
    <lineage>
        <taxon>Eukaryota</taxon>
        <taxon>Fungi</taxon>
        <taxon>Fungi incertae sedis</taxon>
        <taxon>Mucoromycota</taxon>
        <taxon>Mucoromycotina</taxon>
        <taxon>Mucoromycetes</taxon>
        <taxon>Mucorales</taxon>
        <taxon>Syncephalastraceae</taxon>
        <taxon>Syncephalastrum</taxon>
    </lineage>
</organism>
<feature type="domain" description="LIM zinc-binding" evidence="5">
    <location>
        <begin position="83"/>
        <end position="146"/>
    </location>
</feature>
<dbReference type="Pfam" id="PF00412">
    <property type="entry name" value="LIM"/>
    <property type="match status" value="3"/>
</dbReference>
<evidence type="ECO:0000256" key="1">
    <source>
        <dbReference type="ARBA" id="ARBA00022723"/>
    </source>
</evidence>
<dbReference type="OrthoDB" id="1112565at2759"/>
<dbReference type="PROSITE" id="PS00478">
    <property type="entry name" value="LIM_DOMAIN_1"/>
    <property type="match status" value="2"/>
</dbReference>
<dbReference type="PANTHER" id="PTHR24210">
    <property type="entry name" value="LIM DOMAIN-CONTAINING PROTEIN"/>
    <property type="match status" value="1"/>
</dbReference>
<evidence type="ECO:0000256" key="2">
    <source>
        <dbReference type="ARBA" id="ARBA00022833"/>
    </source>
</evidence>
<feature type="domain" description="LIM zinc-binding" evidence="5">
    <location>
        <begin position="147"/>
        <end position="205"/>
    </location>
</feature>
<dbReference type="CDD" id="cd08368">
    <property type="entry name" value="LIM"/>
    <property type="match status" value="1"/>
</dbReference>
<dbReference type="OMA" id="ERCFNCA"/>
<name>A0A1X2HNM3_SYNRA</name>
<evidence type="ECO:0000313" key="6">
    <source>
        <dbReference type="EMBL" id="ORZ00929.1"/>
    </source>
</evidence>
<dbReference type="PANTHER" id="PTHR24210:SF14">
    <property type="entry name" value="LIM ZINC-BINDING DOMAIN-CONTAINING PROTEIN"/>
    <property type="match status" value="1"/>
</dbReference>
<dbReference type="EMBL" id="MCGN01000002">
    <property type="protein sequence ID" value="ORZ00929.1"/>
    <property type="molecule type" value="Genomic_DNA"/>
</dbReference>
<feature type="non-terminal residue" evidence="6">
    <location>
        <position position="1"/>
    </location>
</feature>
<comment type="caution">
    <text evidence="6">The sequence shown here is derived from an EMBL/GenBank/DDBJ whole genome shotgun (WGS) entry which is preliminary data.</text>
</comment>
<dbReference type="STRING" id="13706.A0A1X2HNM3"/>
<dbReference type="Proteomes" id="UP000242180">
    <property type="component" value="Unassembled WGS sequence"/>
</dbReference>
<dbReference type="InterPro" id="IPR017351">
    <property type="entry name" value="PINCH-1-4-like"/>
</dbReference>